<dbReference type="InterPro" id="IPR050131">
    <property type="entry name" value="Peptidase_S8_subtilisin-like"/>
</dbReference>
<dbReference type="PROSITE" id="PS51892">
    <property type="entry name" value="SUBTILASE"/>
    <property type="match status" value="1"/>
</dbReference>
<dbReference type="Pfam" id="PF00395">
    <property type="entry name" value="SLH"/>
    <property type="match status" value="3"/>
</dbReference>
<dbReference type="Proteomes" id="UP000019102">
    <property type="component" value="Unassembled WGS sequence"/>
</dbReference>
<comment type="cofactor">
    <cofactor evidence="1">
        <name>Ca(2+)</name>
        <dbReference type="ChEBI" id="CHEBI:29108"/>
    </cofactor>
</comment>
<dbReference type="PANTHER" id="PTHR43806:SF11">
    <property type="entry name" value="CEREVISIN-RELATED"/>
    <property type="match status" value="1"/>
</dbReference>
<proteinExistence type="inferred from homology"/>
<dbReference type="PROSITE" id="PS00138">
    <property type="entry name" value="SUBTILASE_SER"/>
    <property type="match status" value="1"/>
</dbReference>
<feature type="active site" description="Charge relay system" evidence="11">
    <location>
        <position position="314"/>
    </location>
</feature>
<evidence type="ECO:0000256" key="2">
    <source>
        <dbReference type="ARBA" id="ARBA00004613"/>
    </source>
</evidence>
<evidence type="ECO:0000256" key="7">
    <source>
        <dbReference type="ARBA" id="ARBA00022729"/>
    </source>
</evidence>
<comment type="caution">
    <text evidence="14">The sequence shown here is derived from an EMBL/GenBank/DDBJ whole genome shotgun (WGS) entry which is preliminary data.</text>
</comment>
<evidence type="ECO:0000256" key="12">
    <source>
        <dbReference type="RuleBase" id="RU003355"/>
    </source>
</evidence>
<reference evidence="14 15" key="1">
    <citation type="journal article" date="2014" name="Genome Announc.">
        <title>Draft Genome Sequence of the Boron-Tolerant and Moderately Halotolerant Bacterium Gracilibacillus boraciitolerans JCM 21714T.</title>
        <authorList>
            <person name="Ahmed I."/>
            <person name="Oshima K."/>
            <person name="Suda W."/>
            <person name="Kitamura K."/>
            <person name="Iida T."/>
            <person name="Ohmori Y."/>
            <person name="Fujiwara T."/>
            <person name="Hattori M."/>
            <person name="Ohkuma M."/>
        </authorList>
    </citation>
    <scope>NUCLEOTIDE SEQUENCE [LARGE SCALE GENOMIC DNA]</scope>
    <source>
        <strain evidence="14 15">JCM 21714</strain>
    </source>
</reference>
<dbReference type="RefSeq" id="WP_035725936.1">
    <property type="nucleotide sequence ID" value="NZ_BAVS01000041.1"/>
</dbReference>
<dbReference type="Pfam" id="PF00082">
    <property type="entry name" value="Peptidase_S8"/>
    <property type="match status" value="1"/>
</dbReference>
<keyword evidence="7" id="KW-0732">Signal</keyword>
<evidence type="ECO:0000256" key="5">
    <source>
        <dbReference type="ARBA" id="ARBA00022670"/>
    </source>
</evidence>
<comment type="similarity">
    <text evidence="3 11 12">Belongs to the peptidase S8 family.</text>
</comment>
<accession>W4VQK0</accession>
<dbReference type="CDD" id="cd07477">
    <property type="entry name" value="Peptidases_S8_Subtilisin_subset"/>
    <property type="match status" value="1"/>
</dbReference>
<protein>
    <submittedName>
        <fullName evidence="14">Alkaline serine protease</fullName>
    </submittedName>
</protein>
<feature type="active site" description="Charge relay system" evidence="11">
    <location>
        <position position="122"/>
    </location>
</feature>
<keyword evidence="10" id="KW-0106">Calcium</keyword>
<dbReference type="InterPro" id="IPR037045">
    <property type="entry name" value="S8pro/Inhibitor_I9_sf"/>
</dbReference>
<dbReference type="PROSITE" id="PS00137">
    <property type="entry name" value="SUBTILASE_HIS"/>
    <property type="match status" value="1"/>
</dbReference>
<dbReference type="InterPro" id="IPR000209">
    <property type="entry name" value="Peptidase_S8/S53_dom"/>
</dbReference>
<evidence type="ECO:0000256" key="3">
    <source>
        <dbReference type="ARBA" id="ARBA00011073"/>
    </source>
</evidence>
<dbReference type="InterPro" id="IPR022398">
    <property type="entry name" value="Peptidase_S8_His-AS"/>
</dbReference>
<dbReference type="PROSITE" id="PS51272">
    <property type="entry name" value="SLH"/>
    <property type="match status" value="2"/>
</dbReference>
<keyword evidence="9 11" id="KW-0720">Serine protease</keyword>
<dbReference type="Gene3D" id="3.40.50.200">
    <property type="entry name" value="Peptidase S8/S53 domain"/>
    <property type="match status" value="1"/>
</dbReference>
<evidence type="ECO:0000256" key="6">
    <source>
        <dbReference type="ARBA" id="ARBA00022723"/>
    </source>
</evidence>
<dbReference type="SUPFAM" id="SSF52743">
    <property type="entry name" value="Subtilisin-like"/>
    <property type="match status" value="1"/>
</dbReference>
<evidence type="ECO:0000256" key="1">
    <source>
        <dbReference type="ARBA" id="ARBA00001913"/>
    </source>
</evidence>
<evidence type="ECO:0000256" key="4">
    <source>
        <dbReference type="ARBA" id="ARBA00022525"/>
    </source>
</evidence>
<keyword evidence="8 11" id="KW-0378">Hydrolase</keyword>
<dbReference type="EMBL" id="BAVS01000041">
    <property type="protein sequence ID" value="GAE95163.1"/>
    <property type="molecule type" value="Genomic_DNA"/>
</dbReference>
<evidence type="ECO:0000313" key="15">
    <source>
        <dbReference type="Proteomes" id="UP000019102"/>
    </source>
</evidence>
<dbReference type="GO" id="GO:0005576">
    <property type="term" value="C:extracellular region"/>
    <property type="evidence" value="ECO:0007669"/>
    <property type="project" value="UniProtKB-SubCell"/>
</dbReference>
<dbReference type="InterPro" id="IPR023827">
    <property type="entry name" value="Peptidase_S8_Asp-AS"/>
</dbReference>
<keyword evidence="6" id="KW-0479">Metal-binding</keyword>
<dbReference type="SUPFAM" id="SSF54897">
    <property type="entry name" value="Protease propeptides/inhibitors"/>
    <property type="match status" value="1"/>
</dbReference>
<dbReference type="InterPro" id="IPR036852">
    <property type="entry name" value="Peptidase_S8/S53_dom_sf"/>
</dbReference>
<dbReference type="PROSITE" id="PS00136">
    <property type="entry name" value="SUBTILASE_ASP"/>
    <property type="match status" value="1"/>
</dbReference>
<sequence>MKKTIWFTILIYLVIGVHTIFAEDLDEERIIIGFEDKIDLSLLNGINYQLHHRLDNINAIAISIESKMLDELETNNEIAWIEQDIVMESDVQIMNTGNMLIGSTHINALNMTGKGVKVGIIDTGISSTHPDLKVQGGVSFVEGVSSFEDDNGHGTHVAGIIAAQNNDFGVLGIAPEAHIYAIKSLNNEGEGRQADVIAGIEWAIEKELDIVNLSITTPQPTNALELTMRNAYQAGLIIIAASGNDKEGNGQITDDILYPAKYPYVIGVGSVDENLKKSEFSYQGHSIELVAPGEEILSTFLPNKEAYLLMSGTSMATPFVTAVTALYKQVFPQFDNDRLRELVVNNAMDLGVAGRDSVYGYGLVQPPPSWFLDVEPSKWYTDSINFLRAEQFVAGYPEGIFEPEKKISRGEVATMIGRILDVEEVFEDSSFSDVNTNYYASGYINALAKLEIIKGYPDQTYRPKEEISRAAATVIIQRAFDLYVESPAYFTDVQNDKKYYFDAINDLKQLGVVKGYLDRSYKPENLIQRAELSSILAGVLQKQ</sequence>
<dbReference type="OrthoDB" id="9798386at2"/>
<evidence type="ECO:0000259" key="13">
    <source>
        <dbReference type="PROSITE" id="PS51272"/>
    </source>
</evidence>
<keyword evidence="5 11" id="KW-0645">Protease</keyword>
<keyword evidence="15" id="KW-1185">Reference proteome</keyword>
<evidence type="ECO:0000256" key="9">
    <source>
        <dbReference type="ARBA" id="ARBA00022825"/>
    </source>
</evidence>
<organism evidence="14 15">
    <name type="scientific">Gracilibacillus boraciitolerans JCM 21714</name>
    <dbReference type="NCBI Taxonomy" id="1298598"/>
    <lineage>
        <taxon>Bacteria</taxon>
        <taxon>Bacillati</taxon>
        <taxon>Bacillota</taxon>
        <taxon>Bacilli</taxon>
        <taxon>Bacillales</taxon>
        <taxon>Bacillaceae</taxon>
        <taxon>Gracilibacillus</taxon>
    </lineage>
</organism>
<name>W4VQK0_9BACI</name>
<dbReference type="GO" id="GO:0046872">
    <property type="term" value="F:metal ion binding"/>
    <property type="evidence" value="ECO:0007669"/>
    <property type="project" value="UniProtKB-KW"/>
</dbReference>
<keyword evidence="4" id="KW-0964">Secreted</keyword>
<dbReference type="STRING" id="1298598.JCM21714_4376"/>
<dbReference type="PRINTS" id="PR00723">
    <property type="entry name" value="SUBTILISIN"/>
</dbReference>
<dbReference type="InterPro" id="IPR001119">
    <property type="entry name" value="SLH_dom"/>
</dbReference>
<evidence type="ECO:0000256" key="8">
    <source>
        <dbReference type="ARBA" id="ARBA00022801"/>
    </source>
</evidence>
<feature type="active site" description="Charge relay system" evidence="11">
    <location>
        <position position="153"/>
    </location>
</feature>
<evidence type="ECO:0000313" key="14">
    <source>
        <dbReference type="EMBL" id="GAE95163.1"/>
    </source>
</evidence>
<dbReference type="Gene3D" id="3.30.70.80">
    <property type="entry name" value="Peptidase S8 propeptide/proteinase inhibitor I9"/>
    <property type="match status" value="1"/>
</dbReference>
<dbReference type="GO" id="GO:0006508">
    <property type="term" value="P:proteolysis"/>
    <property type="evidence" value="ECO:0007669"/>
    <property type="project" value="UniProtKB-KW"/>
</dbReference>
<dbReference type="AlphaFoldDB" id="W4VQK0"/>
<dbReference type="PANTHER" id="PTHR43806">
    <property type="entry name" value="PEPTIDASE S8"/>
    <property type="match status" value="1"/>
</dbReference>
<comment type="subcellular location">
    <subcellularLocation>
        <location evidence="2">Secreted</location>
    </subcellularLocation>
</comment>
<gene>
    <name evidence="14" type="ORF">JCM21714_4376</name>
</gene>
<dbReference type="eggNOG" id="COG1404">
    <property type="taxonomic scope" value="Bacteria"/>
</dbReference>
<evidence type="ECO:0000256" key="11">
    <source>
        <dbReference type="PROSITE-ProRule" id="PRU01240"/>
    </source>
</evidence>
<dbReference type="GO" id="GO:0004252">
    <property type="term" value="F:serine-type endopeptidase activity"/>
    <property type="evidence" value="ECO:0007669"/>
    <property type="project" value="UniProtKB-UniRule"/>
</dbReference>
<feature type="domain" description="SLH" evidence="13">
    <location>
        <begin position="367"/>
        <end position="426"/>
    </location>
</feature>
<dbReference type="InterPro" id="IPR034202">
    <property type="entry name" value="Subtilisin_Carlsberg-like"/>
</dbReference>
<dbReference type="InterPro" id="IPR015500">
    <property type="entry name" value="Peptidase_S8_subtilisin-rel"/>
</dbReference>
<evidence type="ECO:0000256" key="10">
    <source>
        <dbReference type="ARBA" id="ARBA00022837"/>
    </source>
</evidence>
<feature type="domain" description="SLH" evidence="13">
    <location>
        <begin position="427"/>
        <end position="490"/>
    </location>
</feature>
<dbReference type="InterPro" id="IPR023828">
    <property type="entry name" value="Peptidase_S8_Ser-AS"/>
</dbReference>